<dbReference type="RefSeq" id="WP_150578712.1">
    <property type="nucleotide sequence ID" value="NZ_CABVGX010000001.1"/>
</dbReference>
<dbReference type="EMBL" id="CABVGX010000001">
    <property type="protein sequence ID" value="VVM39323.1"/>
    <property type="molecule type" value="Genomic_DNA"/>
</dbReference>
<accession>A0A5E6P7R2</accession>
<dbReference type="GO" id="GO:0000976">
    <property type="term" value="F:transcription cis-regulatory region binding"/>
    <property type="evidence" value="ECO:0007669"/>
    <property type="project" value="TreeGrafter"/>
</dbReference>
<dbReference type="Proteomes" id="UP000325607">
    <property type="component" value="Unassembled WGS sequence"/>
</dbReference>
<gene>
    <name evidence="6" type="primary">purR_1</name>
    <name evidence="6" type="ORF">PS645_00188</name>
</gene>
<dbReference type="SMART" id="SM00354">
    <property type="entry name" value="HTH_LACI"/>
    <property type="match status" value="1"/>
</dbReference>
<dbReference type="Pfam" id="PF13377">
    <property type="entry name" value="Peripla_BP_3"/>
    <property type="match status" value="1"/>
</dbReference>
<dbReference type="PANTHER" id="PTHR30146:SF151">
    <property type="entry name" value="HTH-TYPE TRANSCRIPTIONAL REPRESSOR CYTR"/>
    <property type="match status" value="1"/>
</dbReference>
<evidence type="ECO:0000313" key="7">
    <source>
        <dbReference type="Proteomes" id="UP000325607"/>
    </source>
</evidence>
<dbReference type="InterPro" id="IPR046335">
    <property type="entry name" value="LacI/GalR-like_sensor"/>
</dbReference>
<keyword evidence="1" id="KW-0678">Repressor</keyword>
<proteinExistence type="predicted"/>
<dbReference type="SUPFAM" id="SSF53822">
    <property type="entry name" value="Periplasmic binding protein-like I"/>
    <property type="match status" value="1"/>
</dbReference>
<keyword evidence="3" id="KW-0238">DNA-binding</keyword>
<evidence type="ECO:0000256" key="1">
    <source>
        <dbReference type="ARBA" id="ARBA00022491"/>
    </source>
</evidence>
<sequence length="348" mass="37271">MPTNDNTRLTIADVASAAGVSRTTVSHALNDRGQVDPVTRARVKEVAALLGYSPNLRAQRLRTGRANAIALLSSMPFAVAGGSSRLGFLMEIAATATEAALRRGVALVLVPPLDEAKALLDTLDIDGAVIIEPVANDPHIARLRKRGVKLVSIGRQPEAGFTLPYIDMHGEAAGALLLNHLHEQGARRIGLVIGLQSRHSYLDMEQAYLAYCTAHGQTPAMVRADEAGGEAAGAAACLQLLNEHPDLDGVCVPVDAFAIGAVQALTARNLKVPHDVKVVTRYDGFRARECTPPLTALNMHLEEVAALAIELLFEQINESDNGQRQRIDAPMATLVVRESSENTREKNR</sequence>
<dbReference type="PANTHER" id="PTHR30146">
    <property type="entry name" value="LACI-RELATED TRANSCRIPTIONAL REPRESSOR"/>
    <property type="match status" value="1"/>
</dbReference>
<dbReference type="CDD" id="cd01392">
    <property type="entry name" value="HTH_LacI"/>
    <property type="match status" value="1"/>
</dbReference>
<name>A0A5E6P7R2_PSEFL</name>
<evidence type="ECO:0000256" key="4">
    <source>
        <dbReference type="ARBA" id="ARBA00023163"/>
    </source>
</evidence>
<dbReference type="InterPro" id="IPR010982">
    <property type="entry name" value="Lambda_DNA-bd_dom_sf"/>
</dbReference>
<dbReference type="Pfam" id="PF00356">
    <property type="entry name" value="LacI"/>
    <property type="match status" value="1"/>
</dbReference>
<dbReference type="SUPFAM" id="SSF47413">
    <property type="entry name" value="lambda repressor-like DNA-binding domains"/>
    <property type="match status" value="1"/>
</dbReference>
<evidence type="ECO:0000256" key="2">
    <source>
        <dbReference type="ARBA" id="ARBA00023015"/>
    </source>
</evidence>
<keyword evidence="4" id="KW-0804">Transcription</keyword>
<dbReference type="InterPro" id="IPR000843">
    <property type="entry name" value="HTH_LacI"/>
</dbReference>
<dbReference type="InterPro" id="IPR028082">
    <property type="entry name" value="Peripla_BP_I"/>
</dbReference>
<protein>
    <submittedName>
        <fullName evidence="6">HTH-type transcriptional repressor PurR</fullName>
    </submittedName>
</protein>
<dbReference type="Gene3D" id="1.10.260.40">
    <property type="entry name" value="lambda repressor-like DNA-binding domains"/>
    <property type="match status" value="1"/>
</dbReference>
<evidence type="ECO:0000259" key="5">
    <source>
        <dbReference type="PROSITE" id="PS50932"/>
    </source>
</evidence>
<dbReference type="OrthoDB" id="6619319at2"/>
<evidence type="ECO:0000313" key="6">
    <source>
        <dbReference type="EMBL" id="VVM39323.1"/>
    </source>
</evidence>
<reference evidence="6 7" key="1">
    <citation type="submission" date="2019-09" db="EMBL/GenBank/DDBJ databases">
        <authorList>
            <person name="Chandra G."/>
            <person name="Truman W A."/>
        </authorList>
    </citation>
    <scope>NUCLEOTIDE SEQUENCE [LARGE SCALE GENOMIC DNA]</scope>
    <source>
        <strain evidence="6">PS645</strain>
    </source>
</reference>
<dbReference type="GO" id="GO:0003700">
    <property type="term" value="F:DNA-binding transcription factor activity"/>
    <property type="evidence" value="ECO:0007669"/>
    <property type="project" value="TreeGrafter"/>
</dbReference>
<organism evidence="6 7">
    <name type="scientific">Pseudomonas fluorescens</name>
    <dbReference type="NCBI Taxonomy" id="294"/>
    <lineage>
        <taxon>Bacteria</taxon>
        <taxon>Pseudomonadati</taxon>
        <taxon>Pseudomonadota</taxon>
        <taxon>Gammaproteobacteria</taxon>
        <taxon>Pseudomonadales</taxon>
        <taxon>Pseudomonadaceae</taxon>
        <taxon>Pseudomonas</taxon>
    </lineage>
</organism>
<dbReference type="PROSITE" id="PS00356">
    <property type="entry name" value="HTH_LACI_1"/>
    <property type="match status" value="1"/>
</dbReference>
<keyword evidence="2" id="KW-0805">Transcription regulation</keyword>
<dbReference type="PROSITE" id="PS50932">
    <property type="entry name" value="HTH_LACI_2"/>
    <property type="match status" value="1"/>
</dbReference>
<dbReference type="Gene3D" id="3.40.50.2300">
    <property type="match status" value="2"/>
</dbReference>
<evidence type="ECO:0000256" key="3">
    <source>
        <dbReference type="ARBA" id="ARBA00023125"/>
    </source>
</evidence>
<dbReference type="AlphaFoldDB" id="A0A5E6P7R2"/>
<feature type="domain" description="HTH lacI-type" evidence="5">
    <location>
        <begin position="9"/>
        <end position="63"/>
    </location>
</feature>